<dbReference type="Proteomes" id="UP001196509">
    <property type="component" value="Unassembled WGS sequence"/>
</dbReference>
<dbReference type="AlphaFoldDB" id="A0AAE3CZN9"/>
<dbReference type="PANTHER" id="PTHR48207">
    <property type="entry name" value="SUCCINATE--HYDROXYMETHYLGLUTARATE COA-TRANSFERASE"/>
    <property type="match status" value="1"/>
</dbReference>
<dbReference type="RefSeq" id="WP_220226618.1">
    <property type="nucleotide sequence ID" value="NZ_JAICBX010000001.1"/>
</dbReference>
<dbReference type="InterPro" id="IPR023606">
    <property type="entry name" value="CoA-Trfase_III_dom_1_sf"/>
</dbReference>
<accession>A0AAE3CZN9</accession>
<sequence>MSASLTGKARTATGSGPLSGIRAIEVGQLLAGPFVGSRLADFGAEVIKVEPPVKGDPMRDWGHHRYNGHGLWWPTLARNKKSVTANLRDPRGRDLLRRLAAEADAMVENFKPGTLEKWNLGPDELHKENPGLVIARVSGFGQTGPYSERPGFASVGEAMGGIRYINGFPDQPQPRFGISLGDTLTALFAFEGLLMALYWRDAGGGGKGQVVDAAIVESCFSMLESTLPEYDKCGVVRKPSGTGLPNVAPSNIYPTNDGTYIVIAANVDPMFRRLCAAMGQPELAEDPRFSTHLARGDHVELLDGMIGEWTSTMTPKDLGAILDEHGVVYGPINSIAEIAEDPHFKARDMIVRVEDERFGDIAVPGIAPKLSETPCEVNWLGRDEPGKDNEAIYGELLGLDTKALSELTEEGVI</sequence>
<dbReference type="InterPro" id="IPR044855">
    <property type="entry name" value="CoA-Trfase_III_dom3_sf"/>
</dbReference>
<dbReference type="InterPro" id="IPR003673">
    <property type="entry name" value="CoA-Trfase_fam_III"/>
</dbReference>
<keyword evidence="1 2" id="KW-0808">Transferase</keyword>
<evidence type="ECO:0000313" key="3">
    <source>
        <dbReference type="Proteomes" id="UP001196509"/>
    </source>
</evidence>
<gene>
    <name evidence="2" type="ORF">K1W69_01795</name>
</gene>
<dbReference type="Gene3D" id="3.30.1540.10">
    <property type="entry name" value="formyl-coa transferase, domain 3"/>
    <property type="match status" value="1"/>
</dbReference>
<organism evidence="2 3">
    <name type="scientific">Flavimaribacter sediminis</name>
    <dbReference type="NCBI Taxonomy" id="2865987"/>
    <lineage>
        <taxon>Bacteria</taxon>
        <taxon>Pseudomonadati</taxon>
        <taxon>Pseudomonadota</taxon>
        <taxon>Alphaproteobacteria</taxon>
        <taxon>Hyphomicrobiales</taxon>
        <taxon>Rhizobiaceae</taxon>
        <taxon>Flavimaribacter</taxon>
    </lineage>
</organism>
<dbReference type="InterPro" id="IPR050483">
    <property type="entry name" value="CoA-transferase_III_domain"/>
</dbReference>
<dbReference type="EMBL" id="JAICBX010000001">
    <property type="protein sequence ID" value="MBW8635901.1"/>
    <property type="molecule type" value="Genomic_DNA"/>
</dbReference>
<dbReference type="Gene3D" id="3.40.50.10540">
    <property type="entry name" value="Crotonobetainyl-coa:carnitine coa-transferase, domain 1"/>
    <property type="match status" value="1"/>
</dbReference>
<evidence type="ECO:0000313" key="2">
    <source>
        <dbReference type="EMBL" id="MBW8635901.1"/>
    </source>
</evidence>
<comment type="caution">
    <text evidence="2">The sequence shown here is derived from an EMBL/GenBank/DDBJ whole genome shotgun (WGS) entry which is preliminary data.</text>
</comment>
<name>A0AAE3CZN9_9HYPH</name>
<proteinExistence type="predicted"/>
<protein>
    <submittedName>
        <fullName evidence="2">CoA transferase</fullName>
    </submittedName>
</protein>
<dbReference type="PANTHER" id="PTHR48207:SF3">
    <property type="entry name" value="SUCCINATE--HYDROXYMETHYLGLUTARATE COA-TRANSFERASE"/>
    <property type="match status" value="1"/>
</dbReference>
<dbReference type="SUPFAM" id="SSF89796">
    <property type="entry name" value="CoA-transferase family III (CaiB/BaiF)"/>
    <property type="match status" value="1"/>
</dbReference>
<keyword evidence="3" id="KW-1185">Reference proteome</keyword>
<evidence type="ECO:0000256" key="1">
    <source>
        <dbReference type="ARBA" id="ARBA00022679"/>
    </source>
</evidence>
<dbReference type="GO" id="GO:0008410">
    <property type="term" value="F:CoA-transferase activity"/>
    <property type="evidence" value="ECO:0007669"/>
    <property type="project" value="TreeGrafter"/>
</dbReference>
<dbReference type="Pfam" id="PF02515">
    <property type="entry name" value="CoA_transf_3"/>
    <property type="match status" value="1"/>
</dbReference>
<reference evidence="2" key="1">
    <citation type="submission" date="2021-08" db="EMBL/GenBank/DDBJ databases">
        <title>Hoeflea bacterium WL0058 sp. nov., isolated from the sediment.</title>
        <authorList>
            <person name="Wang L."/>
            <person name="Zhang D."/>
        </authorList>
    </citation>
    <scope>NUCLEOTIDE SEQUENCE</scope>
    <source>
        <strain evidence="2">WL0058</strain>
    </source>
</reference>